<comment type="catalytic activity">
    <reaction evidence="11">
        <text>L-threonyl-[protein] + ATP = O-phospho-L-threonyl-[protein] + ADP + H(+)</text>
        <dbReference type="Rhea" id="RHEA:46608"/>
        <dbReference type="Rhea" id="RHEA-COMP:11060"/>
        <dbReference type="Rhea" id="RHEA-COMP:11605"/>
        <dbReference type="ChEBI" id="CHEBI:15378"/>
        <dbReference type="ChEBI" id="CHEBI:30013"/>
        <dbReference type="ChEBI" id="CHEBI:30616"/>
        <dbReference type="ChEBI" id="CHEBI:61977"/>
        <dbReference type="ChEBI" id="CHEBI:456216"/>
        <dbReference type="EC" id="2.7.11.22"/>
    </reaction>
</comment>
<sequence length="126" mass="14055">MRAENIGQKKRCRSAHEAIPVSYRDCYKIIECVGEGTYGVVSKATERATGNLVALKRIRTNGSSDGLPATSLREIKLLKNLDHPHIIKLNSVFHEPFMGGASGQCSESPILILEFDYLECDLRKFM</sequence>
<dbReference type="PROSITE" id="PS50011">
    <property type="entry name" value="PROTEIN_KINASE_DOM"/>
    <property type="match status" value="1"/>
</dbReference>
<dbReference type="InterPro" id="IPR000719">
    <property type="entry name" value="Prot_kinase_dom"/>
</dbReference>
<dbReference type="EC" id="2.7.11.22" evidence="1"/>
<evidence type="ECO:0000256" key="1">
    <source>
        <dbReference type="ARBA" id="ARBA00012425"/>
    </source>
</evidence>
<dbReference type="GO" id="GO:0010468">
    <property type="term" value="P:regulation of gene expression"/>
    <property type="evidence" value="ECO:0007669"/>
    <property type="project" value="TreeGrafter"/>
</dbReference>
<gene>
    <name evidence="15" type="ORF">GNI_067980</name>
</gene>
<keyword evidence="2" id="KW-0723">Serine/threonine-protein kinase</keyword>
<evidence type="ECO:0000256" key="6">
    <source>
        <dbReference type="ARBA" id="ARBA00022840"/>
    </source>
</evidence>
<dbReference type="InterPro" id="IPR017441">
    <property type="entry name" value="Protein_kinase_ATP_BS"/>
</dbReference>
<dbReference type="GeneID" id="22912495"/>
<keyword evidence="3" id="KW-0808">Transferase</keyword>
<comment type="subunit">
    <text evidence="7">May form a complex composed of at least the catalytic subunit CRK2 and a cyclin.</text>
</comment>
<evidence type="ECO:0000256" key="10">
    <source>
        <dbReference type="ARBA" id="ARBA00042858"/>
    </source>
</evidence>
<keyword evidence="4 13" id="KW-0547">Nucleotide-binding</keyword>
<dbReference type="PANTHER" id="PTHR24056:SF254">
    <property type="entry name" value="CYCLIN-DEPENDENT KINASE 2"/>
    <property type="match status" value="1"/>
</dbReference>
<dbReference type="OrthoDB" id="447889at2759"/>
<dbReference type="PANTHER" id="PTHR24056">
    <property type="entry name" value="CELL DIVISION PROTEIN KINASE"/>
    <property type="match status" value="1"/>
</dbReference>
<dbReference type="RefSeq" id="XP_011130210.1">
    <property type="nucleotide sequence ID" value="XM_011131908.1"/>
</dbReference>
<evidence type="ECO:0000256" key="12">
    <source>
        <dbReference type="ARBA" id="ARBA00048367"/>
    </source>
</evidence>
<name>A0A023B7P7_GRENI</name>
<evidence type="ECO:0000256" key="11">
    <source>
        <dbReference type="ARBA" id="ARBA00047811"/>
    </source>
</evidence>
<dbReference type="GO" id="GO:0005524">
    <property type="term" value="F:ATP binding"/>
    <property type="evidence" value="ECO:0007669"/>
    <property type="project" value="UniProtKB-UniRule"/>
</dbReference>
<dbReference type="GO" id="GO:0000082">
    <property type="term" value="P:G1/S transition of mitotic cell cycle"/>
    <property type="evidence" value="ECO:0007669"/>
    <property type="project" value="TreeGrafter"/>
</dbReference>
<dbReference type="GO" id="GO:0005634">
    <property type="term" value="C:nucleus"/>
    <property type="evidence" value="ECO:0007669"/>
    <property type="project" value="TreeGrafter"/>
</dbReference>
<dbReference type="GO" id="GO:0010389">
    <property type="term" value="P:regulation of G2/M transition of mitotic cell cycle"/>
    <property type="evidence" value="ECO:0007669"/>
    <property type="project" value="TreeGrafter"/>
</dbReference>
<comment type="caution">
    <text evidence="15">The sequence shown here is derived from an EMBL/GenBank/DDBJ whole genome shotgun (WGS) entry which is preliminary data.</text>
</comment>
<comment type="catalytic activity">
    <reaction evidence="12">
        <text>L-seryl-[protein] + ATP = O-phospho-L-seryl-[protein] + ADP + H(+)</text>
        <dbReference type="Rhea" id="RHEA:17989"/>
        <dbReference type="Rhea" id="RHEA-COMP:9863"/>
        <dbReference type="Rhea" id="RHEA-COMP:11604"/>
        <dbReference type="ChEBI" id="CHEBI:15378"/>
        <dbReference type="ChEBI" id="CHEBI:29999"/>
        <dbReference type="ChEBI" id="CHEBI:30616"/>
        <dbReference type="ChEBI" id="CHEBI:83421"/>
        <dbReference type="ChEBI" id="CHEBI:456216"/>
        <dbReference type="EC" id="2.7.11.22"/>
    </reaction>
</comment>
<evidence type="ECO:0000256" key="4">
    <source>
        <dbReference type="ARBA" id="ARBA00022741"/>
    </source>
</evidence>
<feature type="binding site" evidence="13">
    <location>
        <position position="56"/>
    </location>
    <ligand>
        <name>ATP</name>
        <dbReference type="ChEBI" id="CHEBI:30616"/>
    </ligand>
</feature>
<evidence type="ECO:0000313" key="15">
    <source>
        <dbReference type="EMBL" id="EZG67533.1"/>
    </source>
</evidence>
<evidence type="ECO:0000256" key="9">
    <source>
        <dbReference type="ARBA" id="ARBA00041902"/>
    </source>
</evidence>
<evidence type="ECO:0000313" key="16">
    <source>
        <dbReference type="Proteomes" id="UP000019763"/>
    </source>
</evidence>
<keyword evidence="5 15" id="KW-0418">Kinase</keyword>
<reference evidence="15" key="1">
    <citation type="submission" date="2013-12" db="EMBL/GenBank/DDBJ databases">
        <authorList>
            <person name="Omoto C.K."/>
            <person name="Sibley D."/>
            <person name="Venepally P."/>
            <person name="Hadjithomas M."/>
            <person name="Karamycheva S."/>
            <person name="Brunk B."/>
            <person name="Roos D."/>
            <person name="Caler E."/>
            <person name="Lorenzi H."/>
        </authorList>
    </citation>
    <scope>NUCLEOTIDE SEQUENCE</scope>
</reference>
<dbReference type="SUPFAM" id="SSF56112">
    <property type="entry name" value="Protein kinase-like (PK-like)"/>
    <property type="match status" value="1"/>
</dbReference>
<dbReference type="Pfam" id="PF00069">
    <property type="entry name" value="Pkinase"/>
    <property type="match status" value="1"/>
</dbReference>
<evidence type="ECO:0000256" key="5">
    <source>
        <dbReference type="ARBA" id="ARBA00022777"/>
    </source>
</evidence>
<dbReference type="eggNOG" id="KOG0594">
    <property type="taxonomic scope" value="Eukaryota"/>
</dbReference>
<dbReference type="GO" id="GO:0007165">
    <property type="term" value="P:signal transduction"/>
    <property type="evidence" value="ECO:0007669"/>
    <property type="project" value="TreeGrafter"/>
</dbReference>
<dbReference type="InterPro" id="IPR011009">
    <property type="entry name" value="Kinase-like_dom_sf"/>
</dbReference>
<dbReference type="GO" id="GO:0000307">
    <property type="term" value="C:cyclin-dependent protein kinase holoenzyme complex"/>
    <property type="evidence" value="ECO:0007669"/>
    <property type="project" value="TreeGrafter"/>
</dbReference>
<evidence type="ECO:0000256" key="13">
    <source>
        <dbReference type="PROSITE-ProRule" id="PRU10141"/>
    </source>
</evidence>
<proteinExistence type="predicted"/>
<accession>A0A023B7P7</accession>
<dbReference type="Proteomes" id="UP000019763">
    <property type="component" value="Unassembled WGS sequence"/>
</dbReference>
<dbReference type="AlphaFoldDB" id="A0A023B7P7"/>
<dbReference type="Gene3D" id="3.30.200.20">
    <property type="entry name" value="Phosphorylase Kinase, domain 1"/>
    <property type="match status" value="1"/>
</dbReference>
<dbReference type="PROSITE" id="PS00107">
    <property type="entry name" value="PROTEIN_KINASE_ATP"/>
    <property type="match status" value="1"/>
</dbReference>
<dbReference type="OMA" id="PYTAICE"/>
<evidence type="ECO:0000256" key="2">
    <source>
        <dbReference type="ARBA" id="ARBA00022527"/>
    </source>
</evidence>
<evidence type="ECO:0000256" key="8">
    <source>
        <dbReference type="ARBA" id="ARBA00039612"/>
    </source>
</evidence>
<evidence type="ECO:0000256" key="3">
    <source>
        <dbReference type="ARBA" id="ARBA00022679"/>
    </source>
</evidence>
<evidence type="ECO:0000259" key="14">
    <source>
        <dbReference type="PROSITE" id="PS50011"/>
    </source>
</evidence>
<dbReference type="GO" id="GO:0005737">
    <property type="term" value="C:cytoplasm"/>
    <property type="evidence" value="ECO:0007669"/>
    <property type="project" value="TreeGrafter"/>
</dbReference>
<keyword evidence="16" id="KW-1185">Reference proteome</keyword>
<dbReference type="InterPro" id="IPR050108">
    <property type="entry name" value="CDK"/>
</dbReference>
<dbReference type="GO" id="GO:0004693">
    <property type="term" value="F:cyclin-dependent protein serine/threonine kinase activity"/>
    <property type="evidence" value="ECO:0007669"/>
    <property type="project" value="UniProtKB-EC"/>
</dbReference>
<evidence type="ECO:0000256" key="7">
    <source>
        <dbReference type="ARBA" id="ARBA00038543"/>
    </source>
</evidence>
<dbReference type="EMBL" id="AFNH02000511">
    <property type="protein sequence ID" value="EZG67533.1"/>
    <property type="molecule type" value="Genomic_DNA"/>
</dbReference>
<dbReference type="GO" id="GO:0030332">
    <property type="term" value="F:cyclin binding"/>
    <property type="evidence" value="ECO:0007669"/>
    <property type="project" value="TreeGrafter"/>
</dbReference>
<feature type="domain" description="Protein kinase" evidence="14">
    <location>
        <begin position="27"/>
        <end position="126"/>
    </location>
</feature>
<keyword evidence="6 13" id="KW-0067">ATP-binding</keyword>
<dbReference type="VEuPathDB" id="CryptoDB:GNI_067980"/>
<protein>
    <recommendedName>
        <fullName evidence="8">Cyclin-dependent kinase 2 homolog</fullName>
        <ecNumber evidence="1">2.7.11.22</ecNumber>
    </recommendedName>
    <alternativeName>
        <fullName evidence="9">Cell division control protein 2 homolog</fullName>
    </alternativeName>
    <alternativeName>
        <fullName evidence="10">cdc2-related kinase 2</fullName>
    </alternativeName>
</protein>
<organism evidence="15 16">
    <name type="scientific">Gregarina niphandrodes</name>
    <name type="common">Septate eugregarine</name>
    <dbReference type="NCBI Taxonomy" id="110365"/>
    <lineage>
        <taxon>Eukaryota</taxon>
        <taxon>Sar</taxon>
        <taxon>Alveolata</taxon>
        <taxon>Apicomplexa</taxon>
        <taxon>Conoidasida</taxon>
        <taxon>Gregarinasina</taxon>
        <taxon>Eugregarinorida</taxon>
        <taxon>Gregarinidae</taxon>
        <taxon>Gregarina</taxon>
    </lineage>
</organism>